<feature type="transmembrane region" description="Helical" evidence="2">
    <location>
        <begin position="61"/>
        <end position="79"/>
    </location>
</feature>
<keyword evidence="4" id="KW-1185">Reference proteome</keyword>
<dbReference type="RefSeq" id="WP_188895195.1">
    <property type="nucleotide sequence ID" value="NZ_BMMZ01000004.1"/>
</dbReference>
<feature type="transmembrane region" description="Helical" evidence="2">
    <location>
        <begin position="115"/>
        <end position="137"/>
    </location>
</feature>
<evidence type="ECO:0000313" key="4">
    <source>
        <dbReference type="Proteomes" id="UP000613840"/>
    </source>
</evidence>
<feature type="transmembrane region" description="Helical" evidence="2">
    <location>
        <begin position="149"/>
        <end position="168"/>
    </location>
</feature>
<gene>
    <name evidence="3" type="ORF">GCM10011575_20830</name>
</gene>
<keyword evidence="2" id="KW-0472">Membrane</keyword>
<feature type="region of interest" description="Disordered" evidence="1">
    <location>
        <begin position="1"/>
        <end position="21"/>
    </location>
</feature>
<protein>
    <submittedName>
        <fullName evidence="3">Uncharacterized protein</fullName>
    </submittedName>
</protein>
<keyword evidence="2" id="KW-0812">Transmembrane</keyword>
<proteinExistence type="predicted"/>
<accession>A0A917W4L9</accession>
<organism evidence="3 4">
    <name type="scientific">Microlunatus endophyticus</name>
    <dbReference type="NCBI Taxonomy" id="1716077"/>
    <lineage>
        <taxon>Bacteria</taxon>
        <taxon>Bacillati</taxon>
        <taxon>Actinomycetota</taxon>
        <taxon>Actinomycetes</taxon>
        <taxon>Propionibacteriales</taxon>
        <taxon>Propionibacteriaceae</taxon>
        <taxon>Microlunatus</taxon>
    </lineage>
</organism>
<sequence>MPPTEASARQTGASAPARTAPAGVLPGASTSTAAAFSAALVVSAGVGIPVRRLLDCRGPHAVMTGGSVLAVTAVGLIAWSPTLTPSSSDIPGPTAPDSTGCSAIPPRTIASSRQFVLLATGMALAALAIDAALINMIPLLTSNGIRPRMASWLLAAAAAGTILLALSSTPRWVA</sequence>
<feature type="transmembrane region" description="Helical" evidence="2">
    <location>
        <begin position="33"/>
        <end position="54"/>
    </location>
</feature>
<name>A0A917W4L9_9ACTN</name>
<evidence type="ECO:0000256" key="2">
    <source>
        <dbReference type="SAM" id="Phobius"/>
    </source>
</evidence>
<reference evidence="3" key="2">
    <citation type="submission" date="2020-09" db="EMBL/GenBank/DDBJ databases">
        <authorList>
            <person name="Sun Q."/>
            <person name="Zhou Y."/>
        </authorList>
    </citation>
    <scope>NUCLEOTIDE SEQUENCE</scope>
    <source>
        <strain evidence="3">CGMCC 4.7306</strain>
    </source>
</reference>
<evidence type="ECO:0000256" key="1">
    <source>
        <dbReference type="SAM" id="MobiDB-lite"/>
    </source>
</evidence>
<reference evidence="3" key="1">
    <citation type="journal article" date="2014" name="Int. J. Syst. Evol. Microbiol.">
        <title>Complete genome sequence of Corynebacterium casei LMG S-19264T (=DSM 44701T), isolated from a smear-ripened cheese.</title>
        <authorList>
            <consortium name="US DOE Joint Genome Institute (JGI-PGF)"/>
            <person name="Walter F."/>
            <person name="Albersmeier A."/>
            <person name="Kalinowski J."/>
            <person name="Ruckert C."/>
        </authorList>
    </citation>
    <scope>NUCLEOTIDE SEQUENCE</scope>
    <source>
        <strain evidence="3">CGMCC 4.7306</strain>
    </source>
</reference>
<keyword evidence="2" id="KW-1133">Transmembrane helix</keyword>
<evidence type="ECO:0000313" key="3">
    <source>
        <dbReference type="EMBL" id="GGL62126.1"/>
    </source>
</evidence>
<comment type="caution">
    <text evidence="3">The sequence shown here is derived from an EMBL/GenBank/DDBJ whole genome shotgun (WGS) entry which is preliminary data.</text>
</comment>
<dbReference type="EMBL" id="BMMZ01000004">
    <property type="protein sequence ID" value="GGL62126.1"/>
    <property type="molecule type" value="Genomic_DNA"/>
</dbReference>
<dbReference type="Proteomes" id="UP000613840">
    <property type="component" value="Unassembled WGS sequence"/>
</dbReference>
<dbReference type="AlphaFoldDB" id="A0A917W4L9"/>